<dbReference type="AlphaFoldDB" id="A0ABD0LDA5"/>
<feature type="compositionally biased region" description="Basic and acidic residues" evidence="1">
    <location>
        <begin position="500"/>
        <end position="519"/>
    </location>
</feature>
<reference evidence="2 3" key="1">
    <citation type="journal article" date="2023" name="Sci. Data">
        <title>Genome assembly of the Korean intertidal mud-creeper Batillaria attramentaria.</title>
        <authorList>
            <person name="Patra A.K."/>
            <person name="Ho P.T."/>
            <person name="Jun S."/>
            <person name="Lee S.J."/>
            <person name="Kim Y."/>
            <person name="Won Y.J."/>
        </authorList>
    </citation>
    <scope>NUCLEOTIDE SEQUENCE [LARGE SCALE GENOMIC DNA]</scope>
    <source>
        <strain evidence="2">Wonlab-2016</strain>
    </source>
</reference>
<feature type="compositionally biased region" description="Polar residues" evidence="1">
    <location>
        <begin position="553"/>
        <end position="577"/>
    </location>
</feature>
<feature type="compositionally biased region" description="Low complexity" evidence="1">
    <location>
        <begin position="486"/>
        <end position="497"/>
    </location>
</feature>
<dbReference type="Proteomes" id="UP001519460">
    <property type="component" value="Unassembled WGS sequence"/>
</dbReference>
<gene>
    <name evidence="2" type="ORF">BaRGS_00011291</name>
</gene>
<proteinExistence type="predicted"/>
<evidence type="ECO:0000256" key="1">
    <source>
        <dbReference type="SAM" id="MobiDB-lite"/>
    </source>
</evidence>
<evidence type="ECO:0000313" key="2">
    <source>
        <dbReference type="EMBL" id="KAK7497449.1"/>
    </source>
</evidence>
<keyword evidence="3" id="KW-1185">Reference proteome</keyword>
<feature type="region of interest" description="Disordered" evidence="1">
    <location>
        <begin position="475"/>
        <end position="587"/>
    </location>
</feature>
<dbReference type="EMBL" id="JACVVK020000058">
    <property type="protein sequence ID" value="KAK7497449.1"/>
    <property type="molecule type" value="Genomic_DNA"/>
</dbReference>
<comment type="caution">
    <text evidence="2">The sequence shown here is derived from an EMBL/GenBank/DDBJ whole genome shotgun (WGS) entry which is preliminary data.</text>
</comment>
<evidence type="ECO:0000313" key="3">
    <source>
        <dbReference type="Proteomes" id="UP001519460"/>
    </source>
</evidence>
<accession>A0ABD0LDA5</accession>
<organism evidence="2 3">
    <name type="scientific">Batillaria attramentaria</name>
    <dbReference type="NCBI Taxonomy" id="370345"/>
    <lineage>
        <taxon>Eukaryota</taxon>
        <taxon>Metazoa</taxon>
        <taxon>Spiralia</taxon>
        <taxon>Lophotrochozoa</taxon>
        <taxon>Mollusca</taxon>
        <taxon>Gastropoda</taxon>
        <taxon>Caenogastropoda</taxon>
        <taxon>Sorbeoconcha</taxon>
        <taxon>Cerithioidea</taxon>
        <taxon>Batillariidae</taxon>
        <taxon>Batillaria</taxon>
    </lineage>
</organism>
<sequence length="587" mass="64362">MDTNFIVAITTVIFALSKSQDPGNPTLCSLSIDRENRTVNGDCYIPRTYSPTGQYSCQWTMAPTSQPLASAFVLVKITESGQTRNHASCGMSALLPENAGEYAFYITFTGAEKLYAGSVRIENQTSQLIGNSNLPTTKPLALREAHSTSLDFTCYAPGLDSPPEYTWEGVQCENGNQRTDTCRYTSKIEEDVGKIITCRADFMDSLFRGRAVVTGFQLTENVALPDCKDGWLSLREFGNDSVTCRHDRFQEVTWTISSPDNNAPIFSGSCPTLGAPCRTYSDIILTRKDESSDLTIVADYRKYGNTIVACKAGSAYSCQIRIVLDPGLQDTHIATITMPSHQVPDATLPTLPVTVDGAETMSLMCVVSPETTRPYTWSGVQCNEENGKKTCTFTPGSIHTENVVTCLGNFSQSNYNGLTLEARFDFNNANPPDQPVITGYTTGQVLQLGHRLEMVCTVHGGSPKVSRIDFTCTGLDDGEDTSNETSVSSSVIIPSISETDNQRWKTYDHPRRRREEDTHPYTGLRPPGADGARASGTANPQGVYEEIEAEQKPQFSTENGSRLQTSNRQGNESQNRTAVPHVYENTL</sequence>
<protein>
    <submittedName>
        <fullName evidence="2">Uncharacterized protein</fullName>
    </submittedName>
</protein>
<name>A0ABD0LDA5_9CAEN</name>